<dbReference type="Proteomes" id="UP000440367">
    <property type="component" value="Unassembled WGS sequence"/>
</dbReference>
<name>A0A6A3Z3S6_9STRA</name>
<comment type="caution">
    <text evidence="1">The sequence shown here is derived from an EMBL/GenBank/DDBJ whole genome shotgun (WGS) entry which is preliminary data.</text>
</comment>
<evidence type="ECO:0000313" key="2">
    <source>
        <dbReference type="Proteomes" id="UP000440367"/>
    </source>
</evidence>
<organism evidence="1 2">
    <name type="scientific">Phytophthora fragariae</name>
    <dbReference type="NCBI Taxonomy" id="53985"/>
    <lineage>
        <taxon>Eukaryota</taxon>
        <taxon>Sar</taxon>
        <taxon>Stramenopiles</taxon>
        <taxon>Oomycota</taxon>
        <taxon>Peronosporomycetes</taxon>
        <taxon>Peronosporales</taxon>
        <taxon>Peronosporaceae</taxon>
        <taxon>Phytophthora</taxon>
    </lineage>
</organism>
<dbReference type="AlphaFoldDB" id="A0A6A3Z3S6"/>
<proteinExistence type="predicted"/>
<sequence length="192" mass="21705">MVDNLSSSNEDEKLFTRAGHGIPARYTLHNTTGRQQQRASATDADAVRQYLQSIDAEETKGAFLVQDDWLPLVHLLAQCNATRLRAASSRTPTTAVRRVPEPALVHAQPSLGCILLIDMLYKTSETNVEHPLLHLMEEDYGVYVRVIEDPLATYFYTKLYLFNTEQVMESSAIFCPDYWKPGDSIFNIHDNS</sequence>
<protein>
    <submittedName>
        <fullName evidence="1">Uncharacterized protein</fullName>
    </submittedName>
</protein>
<dbReference type="EMBL" id="QXGD01000705">
    <property type="protein sequence ID" value="KAE9227836.1"/>
    <property type="molecule type" value="Genomic_DNA"/>
</dbReference>
<gene>
    <name evidence="1" type="ORF">PF002_g13721</name>
</gene>
<reference evidence="1 2" key="1">
    <citation type="submission" date="2018-08" db="EMBL/GenBank/DDBJ databases">
        <title>Genomic investigation of the strawberry pathogen Phytophthora fragariae indicates pathogenicity is determined by transcriptional variation in three key races.</title>
        <authorList>
            <person name="Adams T.M."/>
            <person name="Armitage A.D."/>
            <person name="Sobczyk M.K."/>
            <person name="Bates H.J."/>
            <person name="Dunwell J.M."/>
            <person name="Nellist C.F."/>
            <person name="Harrison R.J."/>
        </authorList>
    </citation>
    <scope>NUCLEOTIDE SEQUENCE [LARGE SCALE GENOMIC DNA]</scope>
    <source>
        <strain evidence="1 2">BC-1</strain>
    </source>
</reference>
<accession>A0A6A3Z3S6</accession>
<evidence type="ECO:0000313" key="1">
    <source>
        <dbReference type="EMBL" id="KAE9227836.1"/>
    </source>
</evidence>